<protein>
    <submittedName>
        <fullName evidence="1">Uncharacterized protein</fullName>
    </submittedName>
</protein>
<organism evidence="1 2">
    <name type="scientific">Acinetobacter variabilis</name>
    <dbReference type="NCBI Taxonomy" id="70346"/>
    <lineage>
        <taxon>Bacteria</taxon>
        <taxon>Pseudomonadati</taxon>
        <taxon>Pseudomonadota</taxon>
        <taxon>Gammaproteobacteria</taxon>
        <taxon>Moraxellales</taxon>
        <taxon>Moraxellaceae</taxon>
        <taxon>Acinetobacter</taxon>
    </lineage>
</organism>
<evidence type="ECO:0000313" key="2">
    <source>
        <dbReference type="Proteomes" id="UP000596079"/>
    </source>
</evidence>
<name>A0A7T7WJN9_9GAMM</name>
<evidence type="ECO:0000313" key="1">
    <source>
        <dbReference type="EMBL" id="QQN88864.1"/>
    </source>
</evidence>
<proteinExistence type="predicted"/>
<reference evidence="1 2" key="1">
    <citation type="submission" date="2020-08" db="EMBL/GenBank/DDBJ databases">
        <title>Emergence of ISAba1-mediated novel tet(X) in Acinetobacter variabilis from a chicken farm.</title>
        <authorList>
            <person name="Peng K."/>
            <person name="Li R."/>
        </authorList>
    </citation>
    <scope>NUCLEOTIDE SEQUENCE [LARGE SCALE GENOMIC DNA]</scope>
    <source>
        <strain evidence="1 2">XM9F202-2</strain>
    </source>
</reference>
<dbReference type="EMBL" id="CP060811">
    <property type="protein sequence ID" value="QQN88864.1"/>
    <property type="molecule type" value="Genomic_DNA"/>
</dbReference>
<dbReference type="RefSeq" id="WP_076753215.1">
    <property type="nucleotide sequence ID" value="NZ_CP060811.1"/>
</dbReference>
<dbReference type="Proteomes" id="UP000596079">
    <property type="component" value="Chromosome"/>
</dbReference>
<accession>A0A7T7WJN9</accession>
<sequence>MTRFATNFCLDVPAKGYFFILPKELHSASEETLGSVTFNLAKKCHIYMIVRQPKYTFIPESLEFISFTSTPAGKVAHLNFTISYKVSGVLNEYNFENYGILVPEECESIEISLYPHHNLLAKDSQNDSLKYYPALQIAHERNNHLEILYIGQAFGNEQGSRTTLDRLKNHSTLQKILAITQDDFPDDQILIGSFEFDRARFLSSMDGMDKTAIFDESDSRRFHKTLNMDIKLREEIFLIEAALVRYFQPQYNITLKDSLPKPNSKTMRKCFDYDFTALSVNIFTDEKPANFYLYTQTVPPKDIHLAIFELANPQLRKTFFSIGTDMGTPDYVQNDYL</sequence>
<dbReference type="AlphaFoldDB" id="A0A7T7WJN9"/>
<gene>
    <name evidence="1" type="ORF">IAQ69_04070</name>
</gene>